<reference evidence="1" key="2">
    <citation type="journal article" date="2015" name="Fish Shellfish Immunol.">
        <title>Early steps in the European eel (Anguilla anguilla)-Vibrio vulnificus interaction in the gills: Role of the RtxA13 toxin.</title>
        <authorList>
            <person name="Callol A."/>
            <person name="Pajuelo D."/>
            <person name="Ebbesson L."/>
            <person name="Teles M."/>
            <person name="MacKenzie S."/>
            <person name="Amaro C."/>
        </authorList>
    </citation>
    <scope>NUCLEOTIDE SEQUENCE</scope>
</reference>
<dbReference type="EMBL" id="GBXM01059739">
    <property type="protein sequence ID" value="JAH48838.1"/>
    <property type="molecule type" value="Transcribed_RNA"/>
</dbReference>
<organism evidence="1">
    <name type="scientific">Anguilla anguilla</name>
    <name type="common">European freshwater eel</name>
    <name type="synonym">Muraena anguilla</name>
    <dbReference type="NCBI Taxonomy" id="7936"/>
    <lineage>
        <taxon>Eukaryota</taxon>
        <taxon>Metazoa</taxon>
        <taxon>Chordata</taxon>
        <taxon>Craniata</taxon>
        <taxon>Vertebrata</taxon>
        <taxon>Euteleostomi</taxon>
        <taxon>Actinopterygii</taxon>
        <taxon>Neopterygii</taxon>
        <taxon>Teleostei</taxon>
        <taxon>Anguilliformes</taxon>
        <taxon>Anguillidae</taxon>
        <taxon>Anguilla</taxon>
    </lineage>
</organism>
<proteinExistence type="predicted"/>
<accession>A0A0E9T7X2</accession>
<protein>
    <submittedName>
        <fullName evidence="1">Uncharacterized protein</fullName>
    </submittedName>
</protein>
<dbReference type="AlphaFoldDB" id="A0A0E9T7X2"/>
<name>A0A0E9T7X2_ANGAN</name>
<sequence length="20" mass="2148">MQPSLLCVNLGAFICTKVLP</sequence>
<reference evidence="1" key="1">
    <citation type="submission" date="2014-11" db="EMBL/GenBank/DDBJ databases">
        <authorList>
            <person name="Amaro Gonzalez C."/>
        </authorList>
    </citation>
    <scope>NUCLEOTIDE SEQUENCE</scope>
</reference>
<evidence type="ECO:0000313" key="1">
    <source>
        <dbReference type="EMBL" id="JAH48838.1"/>
    </source>
</evidence>